<evidence type="ECO:0008006" key="4">
    <source>
        <dbReference type="Google" id="ProtNLM"/>
    </source>
</evidence>
<evidence type="ECO:0000313" key="2">
    <source>
        <dbReference type="EMBL" id="OHX65690.1"/>
    </source>
</evidence>
<dbReference type="EMBL" id="JRYR02000001">
    <property type="protein sequence ID" value="OHX65690.1"/>
    <property type="molecule type" value="Genomic_DNA"/>
</dbReference>
<feature type="signal peptide" evidence="1">
    <location>
        <begin position="1"/>
        <end position="24"/>
    </location>
</feature>
<keyword evidence="1" id="KW-0732">Signal</keyword>
<dbReference type="AlphaFoldDB" id="A0A1S1YXH2"/>
<accession>A0A1S1YXH2</accession>
<name>A0A1S1YXH2_FLAPC</name>
<reference evidence="2 3" key="1">
    <citation type="journal article" date="2012" name="Int. J. Syst. Evol. Microbiol.">
        <title>Flammeovirga pacifica sp. nov., isolated from deep-sea sediment.</title>
        <authorList>
            <person name="Xu H."/>
            <person name="Fu Y."/>
            <person name="Yang N."/>
            <person name="Ding Z."/>
            <person name="Lai Q."/>
            <person name="Zeng R."/>
        </authorList>
    </citation>
    <scope>NUCLEOTIDE SEQUENCE [LARGE SCALE GENOMIC DNA]</scope>
    <source>
        <strain evidence="3">DSM 24597 / LMG 26175 / WPAGA1</strain>
    </source>
</reference>
<proteinExistence type="predicted"/>
<dbReference type="Proteomes" id="UP000179797">
    <property type="component" value="Unassembled WGS sequence"/>
</dbReference>
<gene>
    <name evidence="2" type="ORF">NH26_04665</name>
</gene>
<sequence length="296" mass="34073">MANRHKLFLSLIFMAIPFFNVCQAQKLKKISGKVTEPINENISIKEFKQELKMKAQIQALADEFGTLINSNSDLTLNNQGTTVNMLSSSNVKGEWVKTTEISFKWFLEEVEEKQKVYLSCEIKGKAREITKSKVDLDAQLLKCSNTNLCITQKFKEGESLYLSVKTPIDGYLSIFMREEGTVYRLLPYSNLSGNQNSCIKIEADKEYVLFDDDNEKAINTIQKRYIDELQLSTMGKDKLFNRLYVVFSTSKYDKPILNTDNGIKTLSPESFQEWISNNKLSDENFQDQVIYFTVEQ</sequence>
<feature type="chain" id="PRO_5012661529" description="DUF4384 domain-containing protein" evidence="1">
    <location>
        <begin position="25"/>
        <end position="296"/>
    </location>
</feature>
<evidence type="ECO:0000256" key="1">
    <source>
        <dbReference type="SAM" id="SignalP"/>
    </source>
</evidence>
<evidence type="ECO:0000313" key="3">
    <source>
        <dbReference type="Proteomes" id="UP000179797"/>
    </source>
</evidence>
<comment type="caution">
    <text evidence="2">The sequence shown here is derived from an EMBL/GenBank/DDBJ whole genome shotgun (WGS) entry which is preliminary data.</text>
</comment>
<protein>
    <recommendedName>
        <fullName evidence="4">DUF4384 domain-containing protein</fullName>
    </recommendedName>
</protein>
<organism evidence="2 3">
    <name type="scientific">Flammeovirga pacifica</name>
    <dbReference type="NCBI Taxonomy" id="915059"/>
    <lineage>
        <taxon>Bacteria</taxon>
        <taxon>Pseudomonadati</taxon>
        <taxon>Bacteroidota</taxon>
        <taxon>Cytophagia</taxon>
        <taxon>Cytophagales</taxon>
        <taxon>Flammeovirgaceae</taxon>
        <taxon>Flammeovirga</taxon>
    </lineage>
</organism>
<keyword evidence="3" id="KW-1185">Reference proteome</keyword>